<protein>
    <recommendedName>
        <fullName evidence="5">Ubiquinone biosynthesis O-methyltransferase</fullName>
    </recommendedName>
    <alternativeName>
        <fullName evidence="5">2-polyprenyl-6-hydroxyphenol methylase</fullName>
        <ecNumber evidence="5">2.1.1.222</ecNumber>
    </alternativeName>
    <alternativeName>
        <fullName evidence="5">3-demethylubiquinone 3-O-methyltransferase</fullName>
        <ecNumber evidence="5">2.1.1.64</ecNumber>
    </alternativeName>
</protein>
<feature type="binding site" evidence="5">
    <location>
        <position position="153"/>
    </location>
    <ligand>
        <name>S-adenosyl-L-methionine</name>
        <dbReference type="ChEBI" id="CHEBI:59789"/>
    </ligand>
</feature>
<evidence type="ECO:0000256" key="6">
    <source>
        <dbReference type="SAM" id="MobiDB-lite"/>
    </source>
</evidence>
<keyword evidence="1 5" id="KW-0489">Methyltransferase</keyword>
<dbReference type="InterPro" id="IPR010233">
    <property type="entry name" value="UbiG_MeTrfase"/>
</dbReference>
<dbReference type="PANTHER" id="PTHR43464">
    <property type="entry name" value="METHYLTRANSFERASE"/>
    <property type="match status" value="1"/>
</dbReference>
<sequence>MKASAASHSLSTAEKTSDKKNDQTSSTIDHHQALHFGKMAKDWWNPFGSSAMLHRMNPVRLSYIRQAIDQYFVSAFGNPFPLMGKSVLDIGCGAGLLSEPLCRLGGDVTGVDAAFENIAVAKAHAEEQHLNIRYLTGELESVEDTNFDLITAMEVLEHVAEPEQFIQAIADKLDPNGLLILSTPNRTLLSKMMIIGIGETLGGIPAKTHDWSRFLKPEETQKLLEKAGLVVTDIIGMTWSPLHGFALSDNKAVDYLMTIQKKK</sequence>
<keyword evidence="2 5" id="KW-0808">Transferase</keyword>
<evidence type="ECO:0000256" key="2">
    <source>
        <dbReference type="ARBA" id="ARBA00022679"/>
    </source>
</evidence>
<dbReference type="EMBL" id="CP002850">
    <property type="protein sequence ID" value="AEH63304.1"/>
    <property type="molecule type" value="Genomic_DNA"/>
</dbReference>
<feature type="compositionally biased region" description="Polar residues" evidence="6">
    <location>
        <begin position="1"/>
        <end position="14"/>
    </location>
</feature>
<feature type="binding site" evidence="5">
    <location>
        <position position="60"/>
    </location>
    <ligand>
        <name>S-adenosyl-L-methionine</name>
        <dbReference type="ChEBI" id="CHEBI:59789"/>
    </ligand>
</feature>
<dbReference type="GO" id="GO:0032259">
    <property type="term" value="P:methylation"/>
    <property type="evidence" value="ECO:0007669"/>
    <property type="project" value="UniProtKB-KW"/>
</dbReference>
<comment type="function">
    <text evidence="5">O-methyltransferase that catalyzes the 2 O-methylation steps in the ubiquinone biosynthetic pathway.</text>
</comment>
<dbReference type="AlphaFoldDB" id="A0A0H3G3V7"/>
<dbReference type="Pfam" id="PF13489">
    <property type="entry name" value="Methyltransf_23"/>
    <property type="match status" value="1"/>
</dbReference>
<dbReference type="GeneID" id="79905016"/>
<keyword evidence="7" id="KW-0830">Ubiquinone</keyword>
<dbReference type="KEGG" id="zmm:Zmob_1485"/>
<dbReference type="eggNOG" id="COG2227">
    <property type="taxonomic scope" value="Bacteria"/>
</dbReference>
<dbReference type="EC" id="2.1.1.222" evidence="5"/>
<comment type="similarity">
    <text evidence="5">Belongs to the methyltransferase superfamily. UbiG/COQ3 family.</text>
</comment>
<dbReference type="HOGENOM" id="CLU_042432_0_0_5"/>
<dbReference type="CDD" id="cd02440">
    <property type="entry name" value="AdoMet_MTases"/>
    <property type="match status" value="1"/>
</dbReference>
<comment type="pathway">
    <text evidence="5">Cofactor biosynthesis; ubiquinone biosynthesis.</text>
</comment>
<evidence type="ECO:0000256" key="1">
    <source>
        <dbReference type="ARBA" id="ARBA00022603"/>
    </source>
</evidence>
<evidence type="ECO:0000256" key="4">
    <source>
        <dbReference type="ARBA" id="ARBA00022691"/>
    </source>
</evidence>
<dbReference type="Gene3D" id="3.40.50.150">
    <property type="entry name" value="Vaccinia Virus protein VP39"/>
    <property type="match status" value="1"/>
</dbReference>
<keyword evidence="3 5" id="KW-0831">Ubiquinone biosynthesis</keyword>
<dbReference type="NCBIfam" id="TIGR01983">
    <property type="entry name" value="UbiG"/>
    <property type="match status" value="1"/>
</dbReference>
<dbReference type="EC" id="2.1.1.64" evidence="5"/>
<dbReference type="GO" id="GO:0102208">
    <property type="term" value="F:2-polyprenyl-6-hydroxyphenol methylase activity"/>
    <property type="evidence" value="ECO:0007669"/>
    <property type="project" value="UniProtKB-EC"/>
</dbReference>
<evidence type="ECO:0000313" key="7">
    <source>
        <dbReference type="EMBL" id="AEH63304.1"/>
    </source>
</evidence>
<dbReference type="UniPathway" id="UPA00232"/>
<comment type="catalytic activity">
    <reaction evidence="5">
        <text>a 3-(all-trans-polyprenyl)benzene-1,2-diol + S-adenosyl-L-methionine = a 2-methoxy-6-(all-trans-polyprenyl)phenol + S-adenosyl-L-homocysteine + H(+)</text>
        <dbReference type="Rhea" id="RHEA:31411"/>
        <dbReference type="Rhea" id="RHEA-COMP:9550"/>
        <dbReference type="Rhea" id="RHEA-COMP:9551"/>
        <dbReference type="ChEBI" id="CHEBI:15378"/>
        <dbReference type="ChEBI" id="CHEBI:57856"/>
        <dbReference type="ChEBI" id="CHEBI:59789"/>
        <dbReference type="ChEBI" id="CHEBI:62729"/>
        <dbReference type="ChEBI" id="CHEBI:62731"/>
        <dbReference type="EC" id="2.1.1.222"/>
    </reaction>
</comment>
<gene>
    <name evidence="5" type="primary">ubiG</name>
    <name evidence="7" type="ordered locus">Zmob_1485</name>
</gene>
<dbReference type="RefSeq" id="WP_011241403.1">
    <property type="nucleotide sequence ID" value="NC_017262.1"/>
</dbReference>
<comment type="catalytic activity">
    <reaction evidence="5">
        <text>a 3-demethylubiquinol + S-adenosyl-L-methionine = a ubiquinol + S-adenosyl-L-homocysteine + H(+)</text>
        <dbReference type="Rhea" id="RHEA:44380"/>
        <dbReference type="Rhea" id="RHEA-COMP:9566"/>
        <dbReference type="Rhea" id="RHEA-COMP:10914"/>
        <dbReference type="ChEBI" id="CHEBI:15378"/>
        <dbReference type="ChEBI" id="CHEBI:17976"/>
        <dbReference type="ChEBI" id="CHEBI:57856"/>
        <dbReference type="ChEBI" id="CHEBI:59789"/>
        <dbReference type="ChEBI" id="CHEBI:84422"/>
        <dbReference type="EC" id="2.1.1.64"/>
    </reaction>
</comment>
<dbReference type="InterPro" id="IPR029063">
    <property type="entry name" value="SAM-dependent_MTases_sf"/>
</dbReference>
<dbReference type="SUPFAM" id="SSF53335">
    <property type="entry name" value="S-adenosyl-L-methionine-dependent methyltransferases"/>
    <property type="match status" value="1"/>
</dbReference>
<dbReference type="GO" id="GO:0010420">
    <property type="term" value="F:polyprenyldihydroxybenzoate methyltransferase activity"/>
    <property type="evidence" value="ECO:0007669"/>
    <property type="project" value="InterPro"/>
</dbReference>
<reference evidence="7 8" key="1">
    <citation type="journal article" date="2011" name="J. Bacteriol.">
        <title>Genome sequence of the ethanol-producing Zymomonas mobilis subsp. mobilis lectotype strain ATCC 10988.</title>
        <authorList>
            <person name="Pappas K.M."/>
            <person name="Kouvelis V.N."/>
            <person name="Saunders E."/>
            <person name="Brettin T.S."/>
            <person name="Bruce D."/>
            <person name="Detter C."/>
            <person name="Balakireva M."/>
            <person name="Han C.S."/>
            <person name="Savvakis G."/>
            <person name="Kyrpides N.C."/>
            <person name="Typas M.A."/>
        </authorList>
    </citation>
    <scope>NUCLEOTIDE SEQUENCE [LARGE SCALE GENOMIC DNA]</scope>
    <source>
        <strain evidence="8">ATCC 10988 / DSM 424 / CCUG 17860 / LMG 404 / NCIMB 8938 / NRRL B-806 / ZM1</strain>
    </source>
</reference>
<dbReference type="OrthoDB" id="9801538at2"/>
<feature type="binding site" evidence="5">
    <location>
        <position position="91"/>
    </location>
    <ligand>
        <name>S-adenosyl-L-methionine</name>
        <dbReference type="ChEBI" id="CHEBI:59789"/>
    </ligand>
</feature>
<dbReference type="GO" id="GO:0061542">
    <property type="term" value="F:3-demethylubiquinol 3-O-methyltransferase activity"/>
    <property type="evidence" value="ECO:0007669"/>
    <property type="project" value="UniProtKB-UniRule"/>
</dbReference>
<evidence type="ECO:0000256" key="3">
    <source>
        <dbReference type="ARBA" id="ARBA00022688"/>
    </source>
</evidence>
<evidence type="ECO:0000256" key="5">
    <source>
        <dbReference type="HAMAP-Rule" id="MF_00472"/>
    </source>
</evidence>
<feature type="compositionally biased region" description="Basic and acidic residues" evidence="6">
    <location>
        <begin position="15"/>
        <end position="28"/>
    </location>
</feature>
<name>A0A0H3G3V7_ZYMMA</name>
<feature type="region of interest" description="Disordered" evidence="6">
    <location>
        <begin position="1"/>
        <end position="28"/>
    </location>
</feature>
<dbReference type="PANTHER" id="PTHR43464:SF19">
    <property type="entry name" value="UBIQUINONE BIOSYNTHESIS O-METHYLTRANSFERASE, MITOCHONDRIAL"/>
    <property type="match status" value="1"/>
</dbReference>
<proteinExistence type="inferred from homology"/>
<feature type="binding site" evidence="5">
    <location>
        <position position="112"/>
    </location>
    <ligand>
        <name>S-adenosyl-L-methionine</name>
        <dbReference type="ChEBI" id="CHEBI:59789"/>
    </ligand>
</feature>
<evidence type="ECO:0000313" key="8">
    <source>
        <dbReference type="Proteomes" id="UP000001494"/>
    </source>
</evidence>
<accession>A0A0H3G3V7</accession>
<keyword evidence="4 5" id="KW-0949">S-adenosyl-L-methionine</keyword>
<organism evidence="7 8">
    <name type="scientific">Zymomonas mobilis subsp. mobilis (strain ATCC 10988 / DSM 424 / LMG 404 / NCIMB 8938 / NRRL B-806 / ZM1)</name>
    <dbReference type="NCBI Taxonomy" id="555217"/>
    <lineage>
        <taxon>Bacteria</taxon>
        <taxon>Pseudomonadati</taxon>
        <taxon>Pseudomonadota</taxon>
        <taxon>Alphaproteobacteria</taxon>
        <taxon>Sphingomonadales</taxon>
        <taxon>Zymomonadaceae</taxon>
        <taxon>Zymomonas</taxon>
    </lineage>
</organism>
<dbReference type="Proteomes" id="UP000001494">
    <property type="component" value="Chromosome"/>
</dbReference>
<dbReference type="HAMAP" id="MF_00472">
    <property type="entry name" value="UbiG"/>
    <property type="match status" value="1"/>
</dbReference>